<feature type="region of interest" description="Disordered" evidence="1">
    <location>
        <begin position="166"/>
        <end position="240"/>
    </location>
</feature>
<evidence type="ECO:0000313" key="4">
    <source>
        <dbReference type="Proteomes" id="UP000050794"/>
    </source>
</evidence>
<evidence type="ECO:0000256" key="2">
    <source>
        <dbReference type="SAM" id="Phobius"/>
    </source>
</evidence>
<proteinExistence type="predicted"/>
<dbReference type="EMBL" id="UYWY01025732">
    <property type="protein sequence ID" value="VDM49929.1"/>
    <property type="molecule type" value="Genomic_DNA"/>
</dbReference>
<reference evidence="5" key="1">
    <citation type="submission" date="2016-06" db="UniProtKB">
        <authorList>
            <consortium name="WormBaseParasite"/>
        </authorList>
    </citation>
    <scope>IDENTIFICATION</scope>
</reference>
<feature type="compositionally biased region" description="Low complexity" evidence="1">
    <location>
        <begin position="203"/>
        <end position="213"/>
    </location>
</feature>
<accession>A0A183VCY8</accession>
<evidence type="ECO:0000256" key="1">
    <source>
        <dbReference type="SAM" id="MobiDB-lite"/>
    </source>
</evidence>
<keyword evidence="2" id="KW-0472">Membrane</keyword>
<keyword evidence="2" id="KW-0812">Transmembrane</keyword>
<evidence type="ECO:0000313" key="3">
    <source>
        <dbReference type="EMBL" id="VDM49929.1"/>
    </source>
</evidence>
<organism evidence="4 5">
    <name type="scientific">Toxocara canis</name>
    <name type="common">Canine roundworm</name>
    <dbReference type="NCBI Taxonomy" id="6265"/>
    <lineage>
        <taxon>Eukaryota</taxon>
        <taxon>Metazoa</taxon>
        <taxon>Ecdysozoa</taxon>
        <taxon>Nematoda</taxon>
        <taxon>Chromadorea</taxon>
        <taxon>Rhabditida</taxon>
        <taxon>Spirurina</taxon>
        <taxon>Ascaridomorpha</taxon>
        <taxon>Ascaridoidea</taxon>
        <taxon>Toxocaridae</taxon>
        <taxon>Toxocara</taxon>
    </lineage>
</organism>
<feature type="compositionally biased region" description="Polar residues" evidence="1">
    <location>
        <begin position="311"/>
        <end position="322"/>
    </location>
</feature>
<feature type="compositionally biased region" description="Polar residues" evidence="1">
    <location>
        <begin position="230"/>
        <end position="240"/>
    </location>
</feature>
<feature type="compositionally biased region" description="Basic residues" evidence="1">
    <location>
        <begin position="166"/>
        <end position="179"/>
    </location>
</feature>
<feature type="transmembrane region" description="Helical" evidence="2">
    <location>
        <begin position="24"/>
        <end position="45"/>
    </location>
</feature>
<keyword evidence="2" id="KW-1133">Transmembrane helix</keyword>
<name>A0A183VCY8_TOXCA</name>
<feature type="transmembrane region" description="Helical" evidence="2">
    <location>
        <begin position="112"/>
        <end position="136"/>
    </location>
</feature>
<feature type="compositionally biased region" description="Low complexity" evidence="1">
    <location>
        <begin position="336"/>
        <end position="348"/>
    </location>
</feature>
<dbReference type="Proteomes" id="UP000050794">
    <property type="component" value="Unassembled WGS sequence"/>
</dbReference>
<feature type="transmembrane region" description="Helical" evidence="2">
    <location>
        <begin position="57"/>
        <end position="76"/>
    </location>
</feature>
<protein>
    <submittedName>
        <fullName evidence="5">MARVEL domain-containing protein</fullName>
    </submittedName>
</protein>
<feature type="transmembrane region" description="Helical" evidence="2">
    <location>
        <begin position="83"/>
        <end position="106"/>
    </location>
</feature>
<gene>
    <name evidence="3" type="ORF">TCNE_LOCUS18608</name>
</gene>
<feature type="region of interest" description="Disordered" evidence="1">
    <location>
        <begin position="311"/>
        <end position="365"/>
    </location>
</feature>
<keyword evidence="4" id="KW-1185">Reference proteome</keyword>
<sequence length="365" mass="39706">MSLSMSGSDDVESGRPRRLASTSVFQLVVSVHFIIALFLLILLLIGRSVDVPSPSFITLLLLESIIAFIGLCSLSYNSIKLRLMYILLNMLTSIASLSWACFMFAIPMDHEAYKVVIFILLFFVQLALAGISVFFGHKPLPKFCRRSRTLMTLSSLPTESSVQVIKRKGSSRYKRKAVRSKSDELKKVGHASKASKNLRQKPSSNTTSSNTEKSSTERQTTKQSLIGDFSSKSSKTTKEIGSNESIFGVVTPKCNSRSVRQRSASETAVATAPTIGSKPKGIAYSTQSLFSSVAAGLSKIPTGFSNLMQLGNAAPNTKTSATSDKEESRVSRRTSENSASTTTNENNRIAAGKEQSHFSGKPLLY</sequence>
<feature type="compositionally biased region" description="Basic and acidic residues" evidence="1">
    <location>
        <begin position="323"/>
        <end position="335"/>
    </location>
</feature>
<dbReference type="WBParaSite" id="TCNE_0001861201-mRNA-1">
    <property type="protein sequence ID" value="TCNE_0001861201-mRNA-1"/>
    <property type="gene ID" value="TCNE_0001861201"/>
</dbReference>
<reference evidence="3 4" key="2">
    <citation type="submission" date="2018-11" db="EMBL/GenBank/DDBJ databases">
        <authorList>
            <consortium name="Pathogen Informatics"/>
        </authorList>
    </citation>
    <scope>NUCLEOTIDE SEQUENCE [LARGE SCALE GENOMIC DNA]</scope>
</reference>
<evidence type="ECO:0000313" key="5">
    <source>
        <dbReference type="WBParaSite" id="TCNE_0001861201-mRNA-1"/>
    </source>
</evidence>
<dbReference type="AlphaFoldDB" id="A0A183VCY8"/>